<dbReference type="Proteomes" id="UP001418637">
    <property type="component" value="Unassembled WGS sequence"/>
</dbReference>
<proteinExistence type="predicted"/>
<dbReference type="PROSITE" id="PS51819">
    <property type="entry name" value="VOC"/>
    <property type="match status" value="1"/>
</dbReference>
<protein>
    <submittedName>
        <fullName evidence="2">VOC family protein</fullName>
    </submittedName>
</protein>
<feature type="domain" description="VOC" evidence="1">
    <location>
        <begin position="3"/>
        <end position="128"/>
    </location>
</feature>
<evidence type="ECO:0000313" key="2">
    <source>
        <dbReference type="EMBL" id="MEN3931003.1"/>
    </source>
</evidence>
<dbReference type="PANTHER" id="PTHR35006">
    <property type="entry name" value="GLYOXALASE FAMILY PROTEIN (AFU_ORTHOLOGUE AFUA_5G14830)"/>
    <property type="match status" value="1"/>
</dbReference>
<dbReference type="CDD" id="cd07262">
    <property type="entry name" value="VOC_like"/>
    <property type="match status" value="1"/>
</dbReference>
<gene>
    <name evidence="2" type="ORF">WJT86_08025</name>
</gene>
<dbReference type="InterPro" id="IPR004360">
    <property type="entry name" value="Glyas_Fos-R_dOase_dom"/>
</dbReference>
<comment type="caution">
    <text evidence="2">The sequence shown here is derived from an EMBL/GenBank/DDBJ whole genome shotgun (WGS) entry which is preliminary data.</text>
</comment>
<dbReference type="Pfam" id="PF00903">
    <property type="entry name" value="Glyoxalase"/>
    <property type="match status" value="1"/>
</dbReference>
<keyword evidence="3" id="KW-1185">Reference proteome</keyword>
<dbReference type="PANTHER" id="PTHR35006:SF1">
    <property type="entry name" value="BLL2941 PROTEIN"/>
    <property type="match status" value="1"/>
</dbReference>
<dbReference type="SUPFAM" id="SSF54593">
    <property type="entry name" value="Glyoxalase/Bleomycin resistance protein/Dihydroxybiphenyl dioxygenase"/>
    <property type="match status" value="1"/>
</dbReference>
<dbReference type="EMBL" id="JBBYXI010000002">
    <property type="protein sequence ID" value="MEN3931003.1"/>
    <property type="molecule type" value="Genomic_DNA"/>
</dbReference>
<reference evidence="2 3" key="1">
    <citation type="submission" date="2024-04" db="EMBL/GenBank/DDBJ databases">
        <title>A novel species isolated from cricket.</title>
        <authorList>
            <person name="Wang H.-C."/>
        </authorList>
    </citation>
    <scope>NUCLEOTIDE SEQUENCE [LARGE SCALE GENOMIC DNA]</scope>
    <source>
        <strain evidence="2 3">WL0021</strain>
    </source>
</reference>
<organism evidence="2 3">
    <name type="scientific">Hohaiivirga grylli</name>
    <dbReference type="NCBI Taxonomy" id="3133970"/>
    <lineage>
        <taxon>Bacteria</taxon>
        <taxon>Pseudomonadati</taxon>
        <taxon>Pseudomonadota</taxon>
        <taxon>Alphaproteobacteria</taxon>
        <taxon>Hyphomicrobiales</taxon>
        <taxon>Methylobacteriaceae</taxon>
        <taxon>Hohaiivirga</taxon>
    </lineage>
</organism>
<dbReference type="InterPro" id="IPR029068">
    <property type="entry name" value="Glyas_Bleomycin-R_OHBP_Dase"/>
</dbReference>
<sequence length="131" mass="14744">MKMYSHVTVGSKDFEKSCQFYDEVMKALELKRTFSLPEDGWAGYGLDNEQPRFWFGKPYNQEAATFGNGVTIGFNAKNRKTVDVFYAAAMAHGGVDEGAPGLRPHYHPNYYGAYVRDPDGNKLCCCCHLPE</sequence>
<dbReference type="InterPro" id="IPR037523">
    <property type="entry name" value="VOC_core"/>
</dbReference>
<evidence type="ECO:0000313" key="3">
    <source>
        <dbReference type="Proteomes" id="UP001418637"/>
    </source>
</evidence>
<dbReference type="RefSeq" id="WP_346337020.1">
    <property type="nucleotide sequence ID" value="NZ_JBBYXI010000002.1"/>
</dbReference>
<name>A0ABV0BJ32_9HYPH</name>
<evidence type="ECO:0000259" key="1">
    <source>
        <dbReference type="PROSITE" id="PS51819"/>
    </source>
</evidence>
<accession>A0ABV0BJ32</accession>
<dbReference type="Gene3D" id="3.10.180.10">
    <property type="entry name" value="2,3-Dihydroxybiphenyl 1,2-Dioxygenase, domain 1"/>
    <property type="match status" value="1"/>
</dbReference>